<keyword evidence="8" id="KW-0862">Zinc</keyword>
<evidence type="ECO:0000256" key="1">
    <source>
        <dbReference type="ARBA" id="ARBA00001947"/>
    </source>
</evidence>
<dbReference type="GO" id="GO:0006526">
    <property type="term" value="P:L-arginine biosynthetic process"/>
    <property type="evidence" value="ECO:0007669"/>
    <property type="project" value="UniProtKB-KW"/>
</dbReference>
<evidence type="ECO:0000256" key="9">
    <source>
        <dbReference type="ARBA" id="ARBA00023285"/>
    </source>
</evidence>
<dbReference type="InterPro" id="IPR002933">
    <property type="entry name" value="Peptidase_M20"/>
</dbReference>
<keyword evidence="7 11" id="KW-0378">Hydrolase</keyword>
<evidence type="ECO:0000256" key="5">
    <source>
        <dbReference type="ARBA" id="ARBA00022605"/>
    </source>
</evidence>
<evidence type="ECO:0000256" key="2">
    <source>
        <dbReference type="ARBA" id="ARBA00005691"/>
    </source>
</evidence>
<dbReference type="OrthoDB" id="9809784at2"/>
<evidence type="ECO:0000259" key="10">
    <source>
        <dbReference type="Pfam" id="PF07687"/>
    </source>
</evidence>
<comment type="cofactor">
    <cofactor evidence="1">
        <name>Zn(2+)</name>
        <dbReference type="ChEBI" id="CHEBI:29105"/>
    </cofactor>
</comment>
<protein>
    <submittedName>
        <fullName evidence="11">Acetylornithine deacetylase</fullName>
        <ecNumber evidence="11">3.5.1.16</ecNumber>
    </submittedName>
</protein>
<comment type="similarity">
    <text evidence="2">Belongs to the peptidase M20A family. ArgE subfamily.</text>
</comment>
<dbReference type="SUPFAM" id="SSF55031">
    <property type="entry name" value="Bacterial exopeptidase dimerisation domain"/>
    <property type="match status" value="1"/>
</dbReference>
<dbReference type="SUPFAM" id="SSF53187">
    <property type="entry name" value="Zn-dependent exopeptidases"/>
    <property type="match status" value="1"/>
</dbReference>
<dbReference type="NCBIfam" id="NF005710">
    <property type="entry name" value="PRK07522.1"/>
    <property type="match status" value="1"/>
</dbReference>
<keyword evidence="4" id="KW-0055">Arginine biosynthesis</keyword>
<dbReference type="Pfam" id="PF01546">
    <property type="entry name" value="Peptidase_M20"/>
    <property type="match status" value="1"/>
</dbReference>
<keyword evidence="6" id="KW-0479">Metal-binding</keyword>
<dbReference type="InterPro" id="IPR050072">
    <property type="entry name" value="Peptidase_M20A"/>
</dbReference>
<dbReference type="PANTHER" id="PTHR43808">
    <property type="entry name" value="ACETYLORNITHINE DEACETYLASE"/>
    <property type="match status" value="1"/>
</dbReference>
<dbReference type="InterPro" id="IPR001261">
    <property type="entry name" value="ArgE/DapE_CS"/>
</dbReference>
<dbReference type="GO" id="GO:0046872">
    <property type="term" value="F:metal ion binding"/>
    <property type="evidence" value="ECO:0007669"/>
    <property type="project" value="UniProtKB-KW"/>
</dbReference>
<dbReference type="InterPro" id="IPR036264">
    <property type="entry name" value="Bact_exopeptidase_dim_dom"/>
</dbReference>
<evidence type="ECO:0000256" key="6">
    <source>
        <dbReference type="ARBA" id="ARBA00022723"/>
    </source>
</evidence>
<dbReference type="EMBL" id="FWFV01000001">
    <property type="protein sequence ID" value="SLN21051.1"/>
    <property type="molecule type" value="Genomic_DNA"/>
</dbReference>
<dbReference type="Proteomes" id="UP000193870">
    <property type="component" value="Unassembled WGS sequence"/>
</dbReference>
<dbReference type="InterPro" id="IPR010169">
    <property type="entry name" value="AcOrn-deacetyl"/>
</dbReference>
<sequence length="371" mass="39797">MTSLDLLSRLIAFPTVSADSNLPLIEWVEDYLLGCGFVVHRLPDPSGRKAGLFARIGPPGPGGVMLSAHTDVVPVTGQAWTRDPFRLTVDGGRLYGRGTTDMKGFLAAMLRLARLSADRPLAEPLKFAISYDEEVGCRGIAQMISRLESSVGLPRLCIVGEPTSMQIAIGHKGKAAYRATCRGEAGHSSLAPLFRNAIHLGTEFVAAVRDIQAQLAGEGATDEAYAVSYSTIHSGMISGGTALNIVPDLCTVDLEIRHLAADPLGPLEDRLHAAAAQIGSVEVEKITAYPGLEVSQDDPAINELLTLLPEPRLTKVAYGTEAGHFHCLGIPTLVCGPGNMDQGHKTDEFIERAQLVRCDRMMDRLLERLAL</sequence>
<feature type="domain" description="Peptidase M20 dimerisation" evidence="10">
    <location>
        <begin position="169"/>
        <end position="277"/>
    </location>
</feature>
<dbReference type="RefSeq" id="WP_085852749.1">
    <property type="nucleotide sequence ID" value="NZ_FOPF01000001.1"/>
</dbReference>
<dbReference type="PROSITE" id="PS00759">
    <property type="entry name" value="ARGE_DAPE_CPG2_2"/>
    <property type="match status" value="1"/>
</dbReference>
<dbReference type="Gene3D" id="3.30.70.360">
    <property type="match status" value="1"/>
</dbReference>
<evidence type="ECO:0000256" key="8">
    <source>
        <dbReference type="ARBA" id="ARBA00022833"/>
    </source>
</evidence>
<evidence type="ECO:0000256" key="7">
    <source>
        <dbReference type="ARBA" id="ARBA00022801"/>
    </source>
</evidence>
<evidence type="ECO:0000313" key="12">
    <source>
        <dbReference type="Proteomes" id="UP000193870"/>
    </source>
</evidence>
<dbReference type="STRING" id="315423.SAMN04488020_101746"/>
<dbReference type="EC" id="3.5.1.16" evidence="11"/>
<dbReference type="PROSITE" id="PS00758">
    <property type="entry name" value="ARGE_DAPE_CPG2_1"/>
    <property type="match status" value="1"/>
</dbReference>
<keyword evidence="5" id="KW-0028">Amino-acid biosynthesis</keyword>
<name>A0A1Y5RN81_9RHOB</name>
<keyword evidence="3" id="KW-0963">Cytoplasm</keyword>
<dbReference type="AlphaFoldDB" id="A0A1Y5RN81"/>
<keyword evidence="12" id="KW-1185">Reference proteome</keyword>
<dbReference type="Gene3D" id="3.40.630.10">
    <property type="entry name" value="Zn peptidases"/>
    <property type="match status" value="1"/>
</dbReference>
<proteinExistence type="inferred from homology"/>
<organism evidence="11 12">
    <name type="scientific">Palleronia marisminoris</name>
    <dbReference type="NCBI Taxonomy" id="315423"/>
    <lineage>
        <taxon>Bacteria</taxon>
        <taxon>Pseudomonadati</taxon>
        <taxon>Pseudomonadota</taxon>
        <taxon>Alphaproteobacteria</taxon>
        <taxon>Rhodobacterales</taxon>
        <taxon>Roseobacteraceae</taxon>
        <taxon>Palleronia</taxon>
    </lineage>
</organism>
<evidence type="ECO:0000256" key="4">
    <source>
        <dbReference type="ARBA" id="ARBA00022571"/>
    </source>
</evidence>
<dbReference type="PANTHER" id="PTHR43808:SF31">
    <property type="entry name" value="N-ACETYL-L-CITRULLINE DEACETYLASE"/>
    <property type="match status" value="1"/>
</dbReference>
<accession>A0A1Y5RN81</accession>
<evidence type="ECO:0000256" key="3">
    <source>
        <dbReference type="ARBA" id="ARBA00022490"/>
    </source>
</evidence>
<dbReference type="InterPro" id="IPR011650">
    <property type="entry name" value="Peptidase_M20_dimer"/>
</dbReference>
<reference evidence="11 12" key="1">
    <citation type="submission" date="2017-03" db="EMBL/GenBank/DDBJ databases">
        <authorList>
            <person name="Afonso C.L."/>
            <person name="Miller P.J."/>
            <person name="Scott M.A."/>
            <person name="Spackman E."/>
            <person name="Goraichik I."/>
            <person name="Dimitrov K.M."/>
            <person name="Suarez D.L."/>
            <person name="Swayne D.E."/>
        </authorList>
    </citation>
    <scope>NUCLEOTIDE SEQUENCE [LARGE SCALE GENOMIC DNA]</scope>
    <source>
        <strain evidence="11 12">CECT 7066</strain>
    </source>
</reference>
<gene>
    <name evidence="11" type="primary">argE_2</name>
    <name evidence="11" type="ORF">PAM7066_00748</name>
</gene>
<evidence type="ECO:0000313" key="11">
    <source>
        <dbReference type="EMBL" id="SLN21051.1"/>
    </source>
</evidence>
<dbReference type="Pfam" id="PF07687">
    <property type="entry name" value="M20_dimer"/>
    <property type="match status" value="1"/>
</dbReference>
<dbReference type="CDD" id="cd03894">
    <property type="entry name" value="M20_ArgE"/>
    <property type="match status" value="1"/>
</dbReference>
<dbReference type="GO" id="GO:0008777">
    <property type="term" value="F:acetylornithine deacetylase activity"/>
    <property type="evidence" value="ECO:0007669"/>
    <property type="project" value="UniProtKB-EC"/>
</dbReference>
<keyword evidence="9" id="KW-0170">Cobalt</keyword>
<dbReference type="NCBIfam" id="TIGR01892">
    <property type="entry name" value="AcOrn-deacetyl"/>
    <property type="match status" value="1"/>
</dbReference>